<reference evidence="2" key="1">
    <citation type="submission" date="2023-05" db="EMBL/GenBank/DDBJ databases">
        <title>Nepenthes gracilis genome sequencing.</title>
        <authorList>
            <person name="Fukushima K."/>
        </authorList>
    </citation>
    <scope>NUCLEOTIDE SEQUENCE</scope>
    <source>
        <strain evidence="2">SING2019-196</strain>
    </source>
</reference>
<protein>
    <submittedName>
        <fullName evidence="2">Uncharacterized protein</fullName>
    </submittedName>
</protein>
<evidence type="ECO:0000256" key="1">
    <source>
        <dbReference type="SAM" id="Phobius"/>
    </source>
</evidence>
<keyword evidence="1" id="KW-0812">Transmembrane</keyword>
<sequence length="84" mass="9057">MGFSLIFHKTYMFTGVLELNLSLVAATAAIAVAVVLCCVGSQFLVWFLGCRAAEFVADLHFVMLFSVSIEGGRNHRASSLPSSE</sequence>
<feature type="transmembrane region" description="Helical" evidence="1">
    <location>
        <begin position="21"/>
        <end position="48"/>
    </location>
</feature>
<dbReference type="AlphaFoldDB" id="A0AAD3SZS4"/>
<name>A0AAD3SZS4_NEPGR</name>
<evidence type="ECO:0000313" key="3">
    <source>
        <dbReference type="Proteomes" id="UP001279734"/>
    </source>
</evidence>
<dbReference type="EMBL" id="BSYO01000021">
    <property type="protein sequence ID" value="GMH19894.1"/>
    <property type="molecule type" value="Genomic_DNA"/>
</dbReference>
<comment type="caution">
    <text evidence="2">The sequence shown here is derived from an EMBL/GenBank/DDBJ whole genome shotgun (WGS) entry which is preliminary data.</text>
</comment>
<dbReference type="Proteomes" id="UP001279734">
    <property type="component" value="Unassembled WGS sequence"/>
</dbReference>
<keyword evidence="1" id="KW-1133">Transmembrane helix</keyword>
<keyword evidence="1" id="KW-0472">Membrane</keyword>
<evidence type="ECO:0000313" key="2">
    <source>
        <dbReference type="EMBL" id="GMH19894.1"/>
    </source>
</evidence>
<gene>
    <name evidence="2" type="ORF">Nepgr_021735</name>
</gene>
<accession>A0AAD3SZS4</accession>
<proteinExistence type="predicted"/>
<keyword evidence="3" id="KW-1185">Reference proteome</keyword>
<organism evidence="2 3">
    <name type="scientific">Nepenthes gracilis</name>
    <name type="common">Slender pitcher plant</name>
    <dbReference type="NCBI Taxonomy" id="150966"/>
    <lineage>
        <taxon>Eukaryota</taxon>
        <taxon>Viridiplantae</taxon>
        <taxon>Streptophyta</taxon>
        <taxon>Embryophyta</taxon>
        <taxon>Tracheophyta</taxon>
        <taxon>Spermatophyta</taxon>
        <taxon>Magnoliopsida</taxon>
        <taxon>eudicotyledons</taxon>
        <taxon>Gunneridae</taxon>
        <taxon>Pentapetalae</taxon>
        <taxon>Caryophyllales</taxon>
        <taxon>Nepenthaceae</taxon>
        <taxon>Nepenthes</taxon>
    </lineage>
</organism>